<dbReference type="FunFam" id="3.40.50.720:FF:000084">
    <property type="entry name" value="Short-chain dehydrogenase reductase"/>
    <property type="match status" value="1"/>
</dbReference>
<proteinExistence type="inferred from homology"/>
<name>A0A367XRL8_9ASCO</name>
<dbReference type="InterPro" id="IPR052178">
    <property type="entry name" value="Sec_Metab_Biosynth_SDR"/>
</dbReference>
<dbReference type="Proteomes" id="UP000253472">
    <property type="component" value="Unassembled WGS sequence"/>
</dbReference>
<dbReference type="PANTHER" id="PTHR43618:SF12">
    <property type="entry name" value="OXIDOREDUCTASE, SHORT-CHAIN DEHYDROGENASE_REDUCTASE FAMILY (AFU_ORTHOLOGUE AFUA_1G14540)"/>
    <property type="match status" value="1"/>
</dbReference>
<gene>
    <name evidence="5" type="primary">rhlG_0</name>
    <name evidence="5" type="ORF">Cantr_05387</name>
</gene>
<sequence length="269" mass="28789">MVDFNTNGKVAVVTGGTRGLGLHCAEALVLNGAATVVITSRKQKACDEAQAYLEKLAKDNNKPAKIISYAADLAVDDQCVAFYKYVAERIDKLDILVANAGATWGAPLEDHDVSAVKKVLNLNVVAVFHTIKLFAALLEKAATPEDPSRIILMSSVISFTTNDTVGLYGYLTSKAAISHLGRNLSVQFAPRHINVNSIAPGWFPSKMANGLIEAAGDMLTETNPRGRLGQKEDLQNLLVFLCSKQSNYINGVVIPLDGGAHNNTPAAHF</sequence>
<evidence type="ECO:0000256" key="1">
    <source>
        <dbReference type="ARBA" id="ARBA00006484"/>
    </source>
</evidence>
<organism evidence="5 6">
    <name type="scientific">Candida viswanathii</name>
    <dbReference type="NCBI Taxonomy" id="5486"/>
    <lineage>
        <taxon>Eukaryota</taxon>
        <taxon>Fungi</taxon>
        <taxon>Dikarya</taxon>
        <taxon>Ascomycota</taxon>
        <taxon>Saccharomycotina</taxon>
        <taxon>Pichiomycetes</taxon>
        <taxon>Debaryomycetaceae</taxon>
        <taxon>Candida/Lodderomyces clade</taxon>
        <taxon>Candida</taxon>
    </lineage>
</organism>
<evidence type="ECO:0000256" key="2">
    <source>
        <dbReference type="ARBA" id="ARBA00022857"/>
    </source>
</evidence>
<feature type="domain" description="Ketoreductase" evidence="4">
    <location>
        <begin position="9"/>
        <end position="192"/>
    </location>
</feature>
<comment type="caution">
    <text evidence="5">The sequence shown here is derived from an EMBL/GenBank/DDBJ whole genome shotgun (WGS) entry which is preliminary data.</text>
</comment>
<dbReference type="Gene3D" id="3.40.50.720">
    <property type="entry name" value="NAD(P)-binding Rossmann-like Domain"/>
    <property type="match status" value="1"/>
</dbReference>
<evidence type="ECO:0000256" key="3">
    <source>
        <dbReference type="ARBA" id="ARBA00023002"/>
    </source>
</evidence>
<dbReference type="SMART" id="SM00822">
    <property type="entry name" value="PKS_KR"/>
    <property type="match status" value="1"/>
</dbReference>
<protein>
    <submittedName>
        <fullName evidence="5">Rhamnolipids biosynthesis 3-oxoacyl-[acyl-carrier-protein] reductase</fullName>
    </submittedName>
</protein>
<comment type="similarity">
    <text evidence="1">Belongs to the short-chain dehydrogenases/reductases (SDR) family.</text>
</comment>
<keyword evidence="6" id="KW-1185">Reference proteome</keyword>
<keyword evidence="3" id="KW-0560">Oxidoreductase</keyword>
<dbReference type="EMBL" id="QLNQ01000029">
    <property type="protein sequence ID" value="RCK56286.1"/>
    <property type="molecule type" value="Genomic_DNA"/>
</dbReference>
<dbReference type="SUPFAM" id="SSF51735">
    <property type="entry name" value="NAD(P)-binding Rossmann-fold domains"/>
    <property type="match status" value="1"/>
</dbReference>
<dbReference type="InterPro" id="IPR036291">
    <property type="entry name" value="NAD(P)-bd_dom_sf"/>
</dbReference>
<dbReference type="OrthoDB" id="294295at2759"/>
<evidence type="ECO:0000313" key="5">
    <source>
        <dbReference type="EMBL" id="RCK56286.1"/>
    </source>
</evidence>
<dbReference type="GO" id="GO:0016491">
    <property type="term" value="F:oxidoreductase activity"/>
    <property type="evidence" value="ECO:0007669"/>
    <property type="project" value="UniProtKB-KW"/>
</dbReference>
<dbReference type="InterPro" id="IPR057326">
    <property type="entry name" value="KR_dom"/>
</dbReference>
<reference evidence="5 6" key="1">
    <citation type="submission" date="2018-06" db="EMBL/GenBank/DDBJ databases">
        <title>Whole genome sequencing of Candida tropicalis (genome annotated by CSBL at Korea University).</title>
        <authorList>
            <person name="Ahn J."/>
        </authorList>
    </citation>
    <scope>NUCLEOTIDE SEQUENCE [LARGE SCALE GENOMIC DNA]</scope>
    <source>
        <strain evidence="5 6">ATCC 20962</strain>
    </source>
</reference>
<dbReference type="PANTHER" id="PTHR43618">
    <property type="entry name" value="7-ALPHA-HYDROXYSTEROID DEHYDROGENASE"/>
    <property type="match status" value="1"/>
</dbReference>
<dbReference type="PRINTS" id="PR00081">
    <property type="entry name" value="GDHRDH"/>
</dbReference>
<keyword evidence="2" id="KW-0521">NADP</keyword>
<evidence type="ECO:0000313" key="6">
    <source>
        <dbReference type="Proteomes" id="UP000253472"/>
    </source>
</evidence>
<dbReference type="AlphaFoldDB" id="A0A367XRL8"/>
<accession>A0A367XRL8</accession>
<dbReference type="Pfam" id="PF13561">
    <property type="entry name" value="adh_short_C2"/>
    <property type="match status" value="1"/>
</dbReference>
<dbReference type="STRING" id="5486.A0A367XRL8"/>
<evidence type="ECO:0000259" key="4">
    <source>
        <dbReference type="SMART" id="SM00822"/>
    </source>
</evidence>
<dbReference type="InterPro" id="IPR002347">
    <property type="entry name" value="SDR_fam"/>
</dbReference>